<accession>A0A562QAQ2</accession>
<dbReference type="AlphaFoldDB" id="A0A562QAQ2"/>
<dbReference type="RefSeq" id="WP_145142009.1">
    <property type="nucleotide sequence ID" value="NZ_VLKY01000007.1"/>
</dbReference>
<evidence type="ECO:0000313" key="1">
    <source>
        <dbReference type="EMBL" id="TWI53822.1"/>
    </source>
</evidence>
<comment type="caution">
    <text evidence="1">The sequence shown here is derived from an EMBL/GenBank/DDBJ whole genome shotgun (WGS) entry which is preliminary data.</text>
</comment>
<gene>
    <name evidence="1" type="ORF">IQ22_02432</name>
</gene>
<sequence length="97" mass="10989">MVVEDEIIEQVILGCGNVFDSHQVIAKFIQQNQRLYVSLLATTESDQPFQALHSRLGKQIKVICERHGLQGESFNSPDIFGNVRSCHKWSMPMQESA</sequence>
<name>A0A562QAQ2_9PSED</name>
<dbReference type="OrthoDB" id="9951882at2"/>
<evidence type="ECO:0000313" key="2">
    <source>
        <dbReference type="Proteomes" id="UP000316905"/>
    </source>
</evidence>
<keyword evidence="2" id="KW-1185">Reference proteome</keyword>
<dbReference type="Proteomes" id="UP000316905">
    <property type="component" value="Unassembled WGS sequence"/>
</dbReference>
<dbReference type="EMBL" id="VLKY01000007">
    <property type="protein sequence ID" value="TWI53822.1"/>
    <property type="molecule type" value="Genomic_DNA"/>
</dbReference>
<reference evidence="1 2" key="1">
    <citation type="journal article" date="2015" name="Stand. Genomic Sci.">
        <title>Genomic Encyclopedia of Bacterial and Archaeal Type Strains, Phase III: the genomes of soil and plant-associated and newly described type strains.</title>
        <authorList>
            <person name="Whitman W.B."/>
            <person name="Woyke T."/>
            <person name="Klenk H.P."/>
            <person name="Zhou Y."/>
            <person name="Lilburn T.G."/>
            <person name="Beck B.J."/>
            <person name="De Vos P."/>
            <person name="Vandamme P."/>
            <person name="Eisen J.A."/>
            <person name="Garrity G."/>
            <person name="Hugenholtz P."/>
            <person name="Kyrpides N.C."/>
        </authorList>
    </citation>
    <scope>NUCLEOTIDE SEQUENCE [LARGE SCALE GENOMIC DNA]</scope>
    <source>
        <strain evidence="1 2">CGMCC 1.6858</strain>
    </source>
</reference>
<protein>
    <submittedName>
        <fullName evidence="1">Uncharacterized protein</fullName>
    </submittedName>
</protein>
<organism evidence="1 2">
    <name type="scientific">Pseudomonas duriflava</name>
    <dbReference type="NCBI Taxonomy" id="459528"/>
    <lineage>
        <taxon>Bacteria</taxon>
        <taxon>Pseudomonadati</taxon>
        <taxon>Pseudomonadota</taxon>
        <taxon>Gammaproteobacteria</taxon>
        <taxon>Pseudomonadales</taxon>
        <taxon>Pseudomonadaceae</taxon>
        <taxon>Pseudomonas</taxon>
    </lineage>
</organism>
<proteinExistence type="predicted"/>